<dbReference type="PANTHER" id="PTHR23239:SF180">
    <property type="entry name" value="KERATIN, TYPE I CYTOSKELETAL 17"/>
    <property type="match status" value="1"/>
</dbReference>
<accession>A0A8C4WFH8</accession>
<feature type="coiled-coil region" evidence="5">
    <location>
        <begin position="275"/>
        <end position="302"/>
    </location>
</feature>
<dbReference type="InterPro" id="IPR018039">
    <property type="entry name" value="IF_conserved"/>
</dbReference>
<dbReference type="InterPro" id="IPR002957">
    <property type="entry name" value="Keratin_I"/>
</dbReference>
<dbReference type="Ensembl" id="ENSGEVT00005017718.1">
    <property type="protein sequence ID" value="ENSGEVP00005016863.1"/>
    <property type="gene ID" value="ENSGEVG00005011929.1"/>
</dbReference>
<evidence type="ECO:0000256" key="1">
    <source>
        <dbReference type="ARBA" id="ARBA00022744"/>
    </source>
</evidence>
<dbReference type="InterPro" id="IPR039008">
    <property type="entry name" value="IF_rod_dom"/>
</dbReference>
<reference evidence="7" key="3">
    <citation type="submission" date="2025-09" db="UniProtKB">
        <authorList>
            <consortium name="Ensembl"/>
        </authorList>
    </citation>
    <scope>IDENTIFICATION</scope>
</reference>
<dbReference type="Gene3D" id="1.20.5.170">
    <property type="match status" value="1"/>
</dbReference>
<keyword evidence="8" id="KW-1185">Reference proteome</keyword>
<sequence length="417" mass="45151">MASFSRSGVTLGPRQSWVCMVGLQAGVLGRLSVCGGAGSTSSRLFSGNASIVGPGLGGGARETGLLSMNEKDTMQNLNDRLAAYLEMVSVTIPLRAGVWPLTGPDLPGCHPVKQQQHRSLLLQLQAASTSNAQLILQIDNATLAADDFRVKFESELAIRRGGESNITALRKVLDELTLSKASLPEELESLEEELAQLQKNHGEVRSLGGHLGGSVSVEVDSAPGVDLVKTLAEIRDQYEDVIESNHREAAAWHKEQVGASQQQATSWSVPALTKITELRRVVQGLEIELQSLHSMKEALEGTLAETQAGYGSKLTQLRGRGARKEAELVQLRTDAQRQAEEHQQLLDLKTRLEMEIATYRCLLEGDDVRSEIRSSELQGLRLGGAETLRRAVLAVRVVWFGAGARGMGVRTPGFYSQ</sequence>
<comment type="similarity">
    <text evidence="4">Belongs to the intermediate filament family.</text>
</comment>
<keyword evidence="1" id="KW-0416">Keratin</keyword>
<dbReference type="Gene3D" id="1.20.5.1160">
    <property type="entry name" value="Vasodilator-stimulated phosphoprotein"/>
    <property type="match status" value="1"/>
</dbReference>
<dbReference type="OrthoDB" id="2441647at2759"/>
<evidence type="ECO:0000313" key="8">
    <source>
        <dbReference type="Proteomes" id="UP000694390"/>
    </source>
</evidence>
<dbReference type="GO" id="GO:0045109">
    <property type="term" value="P:intermediate filament organization"/>
    <property type="evidence" value="ECO:0007669"/>
    <property type="project" value="TreeGrafter"/>
</dbReference>
<dbReference type="GO" id="GO:0030855">
    <property type="term" value="P:epithelial cell differentiation"/>
    <property type="evidence" value="ECO:0007669"/>
    <property type="project" value="TreeGrafter"/>
</dbReference>
<dbReference type="GeneTree" id="ENSGT00940000159382"/>
<dbReference type="SMART" id="SM01391">
    <property type="entry name" value="Filament"/>
    <property type="match status" value="1"/>
</dbReference>
<evidence type="ECO:0000256" key="2">
    <source>
        <dbReference type="ARBA" id="ARBA00022754"/>
    </source>
</evidence>
<dbReference type="Pfam" id="PF00038">
    <property type="entry name" value="Filament"/>
    <property type="match status" value="1"/>
</dbReference>
<protein>
    <recommendedName>
        <fullName evidence="6">IF rod domain-containing protein</fullName>
    </recommendedName>
</protein>
<dbReference type="PANTHER" id="PTHR23239">
    <property type="entry name" value="INTERMEDIATE FILAMENT"/>
    <property type="match status" value="1"/>
</dbReference>
<evidence type="ECO:0000256" key="5">
    <source>
        <dbReference type="SAM" id="Coils"/>
    </source>
</evidence>
<dbReference type="GO" id="GO:0005882">
    <property type="term" value="C:intermediate filament"/>
    <property type="evidence" value="ECO:0007669"/>
    <property type="project" value="UniProtKB-KW"/>
</dbReference>
<dbReference type="PRINTS" id="PR01248">
    <property type="entry name" value="TYPE1KERATIN"/>
</dbReference>
<organism evidence="7 8">
    <name type="scientific">Gopherus evgoodei</name>
    <name type="common">Goodes thornscrub tortoise</name>
    <dbReference type="NCBI Taxonomy" id="1825980"/>
    <lineage>
        <taxon>Eukaryota</taxon>
        <taxon>Metazoa</taxon>
        <taxon>Chordata</taxon>
        <taxon>Craniata</taxon>
        <taxon>Vertebrata</taxon>
        <taxon>Euteleostomi</taxon>
        <taxon>Archelosauria</taxon>
        <taxon>Testudinata</taxon>
        <taxon>Testudines</taxon>
        <taxon>Cryptodira</taxon>
        <taxon>Durocryptodira</taxon>
        <taxon>Testudinoidea</taxon>
        <taxon>Testudinidae</taxon>
        <taxon>Gopherus</taxon>
    </lineage>
</organism>
<reference evidence="7" key="1">
    <citation type="submission" date="2019-06" db="EMBL/GenBank/DDBJ databases">
        <title>G10K-VGP Goodes thornscrub tortoise genome, primary haplotype.</title>
        <authorList>
            <person name="Murphy B."/>
            <person name="Edwards T."/>
            <person name="Rhie A."/>
            <person name="Koren S."/>
            <person name="Phillippy A."/>
            <person name="Fedrigo O."/>
            <person name="Haase B."/>
            <person name="Mountcastle J."/>
            <person name="Lewin H."/>
            <person name="Damas J."/>
            <person name="Howe K."/>
            <person name="Formenti G."/>
            <person name="Myers G."/>
            <person name="Durbin R."/>
            <person name="Jarvis E.D."/>
        </authorList>
    </citation>
    <scope>NUCLEOTIDE SEQUENCE [LARGE SCALE GENOMIC DNA]</scope>
</reference>
<keyword evidence="3 5" id="KW-0175">Coiled coil</keyword>
<evidence type="ECO:0000313" key="7">
    <source>
        <dbReference type="Ensembl" id="ENSGEVP00005016863.1"/>
    </source>
</evidence>
<dbReference type="PROSITE" id="PS51842">
    <property type="entry name" value="IF_ROD_2"/>
    <property type="match status" value="1"/>
</dbReference>
<dbReference type="FunFam" id="1.20.5.170:FF:000002">
    <property type="entry name" value="Type I keratin KA11"/>
    <property type="match status" value="1"/>
</dbReference>
<feature type="coiled-coil region" evidence="5">
    <location>
        <begin position="173"/>
        <end position="207"/>
    </location>
</feature>
<feature type="domain" description="IF rod" evidence="6">
    <location>
        <begin position="1"/>
        <end position="370"/>
    </location>
</feature>
<name>A0A8C4WFH8_9SAUR</name>
<dbReference type="PROSITE" id="PS00226">
    <property type="entry name" value="IF_ROD_1"/>
    <property type="match status" value="1"/>
</dbReference>
<reference evidence="7" key="2">
    <citation type="submission" date="2025-08" db="UniProtKB">
        <authorList>
            <consortium name="Ensembl"/>
        </authorList>
    </citation>
    <scope>IDENTIFICATION</scope>
</reference>
<dbReference type="SUPFAM" id="SSF64593">
    <property type="entry name" value="Intermediate filament protein, coiled coil region"/>
    <property type="match status" value="1"/>
</dbReference>
<dbReference type="GO" id="GO:0005198">
    <property type="term" value="F:structural molecule activity"/>
    <property type="evidence" value="ECO:0007669"/>
    <property type="project" value="InterPro"/>
</dbReference>
<proteinExistence type="inferred from homology"/>
<dbReference type="AlphaFoldDB" id="A0A8C4WFH8"/>
<evidence type="ECO:0000256" key="4">
    <source>
        <dbReference type="RuleBase" id="RU000685"/>
    </source>
</evidence>
<evidence type="ECO:0000256" key="3">
    <source>
        <dbReference type="ARBA" id="ARBA00023054"/>
    </source>
</evidence>
<evidence type="ECO:0000259" key="6">
    <source>
        <dbReference type="PROSITE" id="PS51842"/>
    </source>
</evidence>
<dbReference type="Gene3D" id="1.20.5.500">
    <property type="entry name" value="Single helix bin"/>
    <property type="match status" value="1"/>
</dbReference>
<keyword evidence="2 4" id="KW-0403">Intermediate filament</keyword>
<dbReference type="Proteomes" id="UP000694390">
    <property type="component" value="Chromosome 23"/>
</dbReference>